<feature type="transmembrane region" description="Helical" evidence="6">
    <location>
        <begin position="323"/>
        <end position="342"/>
    </location>
</feature>
<evidence type="ECO:0000313" key="9">
    <source>
        <dbReference type="Proteomes" id="UP000183557"/>
    </source>
</evidence>
<dbReference type="InterPro" id="IPR052159">
    <property type="entry name" value="Competence_DNA_uptake"/>
</dbReference>
<name>A0A1I3PBW7_HALDA</name>
<comment type="subcellular location">
    <subcellularLocation>
        <location evidence="1">Cell membrane</location>
        <topology evidence="1">Multi-pass membrane protein</topology>
    </subcellularLocation>
</comment>
<evidence type="ECO:0000256" key="5">
    <source>
        <dbReference type="ARBA" id="ARBA00023136"/>
    </source>
</evidence>
<dbReference type="Proteomes" id="UP000183557">
    <property type="component" value="Unassembled WGS sequence"/>
</dbReference>
<keyword evidence="3 6" id="KW-0812">Transmembrane</keyword>
<sequence length="751" mass="85202">MKGFWHAPALAFVLGGVLSNQSGFTFFIILIFLSYWIYSYRLNRKSLLFIASFLIAGYFYLPPLDNGWDSFTQKSPWIATIISNVKETPHAYSMTLQHDSGEKFIVRFFKEDNDFYPSDWRHGAICTLEGSVESFAEARNHGQFDYQSYMAKEGIYKQVIIEEEDNLHCEGGSWLSLLYDARNFMKDKVEKNTTPEAFAWMKALVFGETDHLDETTIQWFREYNLSHILAISGLHVGLTIGGIYFLLYRTGFATKTQVQVFLLLLLPFYTFLAGAAPSVIRAGLMAVILILTTSLKWKFPLTDILSIAAIVLLLTSPSYFHHIGFQFSFLVTFSLVLSMPILKRYKNAWIQSLVIGLISQLSILSLQVHYFFEFQPLSLWVNFIMVPYFSFIVIPFLMFTLLLVFLIPSLAQVLSSIFITFHERFLSFVHSLTLYMDFSWVIGKLPPLFIILYTIFLVVMMRYWSEGKDQKAFVSSMIAVGVIMVHCAIPFISDKGTVTMLDVGQGDSFVIELPNRRGVILIDAAGPPIFSSNSKKTAEDIIIPFLKSQGIGALDALFISHKDSDHSGSVRYLLEEFNISHVIVSPYYNEFYKEVEVKRVMGGQKVVIEGQEFNVLHPAEQDYGEPNDNSLVLESNIGGKKWLFTGDISTNVENQIIESYPSLKVDILKVGHHGSNTSTSNDFLNSTQPEVGLISAGVDNRYGHPHDEVVQRFKERGTPLLQTKRHGEVQYIFSGQSGTFSTFLPYNASRE</sequence>
<dbReference type="NCBIfam" id="TIGR00360">
    <property type="entry name" value="ComEC_N-term"/>
    <property type="match status" value="1"/>
</dbReference>
<keyword evidence="4 6" id="KW-1133">Transmembrane helix</keyword>
<dbReference type="RefSeq" id="WP_075034743.1">
    <property type="nucleotide sequence ID" value="NZ_FOSB01000001.1"/>
</dbReference>
<dbReference type="Pfam" id="PF13567">
    <property type="entry name" value="DUF4131"/>
    <property type="match status" value="1"/>
</dbReference>
<dbReference type="SUPFAM" id="SSF56281">
    <property type="entry name" value="Metallo-hydrolase/oxidoreductase"/>
    <property type="match status" value="1"/>
</dbReference>
<evidence type="ECO:0000256" key="4">
    <source>
        <dbReference type="ARBA" id="ARBA00022989"/>
    </source>
</evidence>
<evidence type="ECO:0000256" key="2">
    <source>
        <dbReference type="ARBA" id="ARBA00022475"/>
    </source>
</evidence>
<dbReference type="PANTHER" id="PTHR30619:SF1">
    <property type="entry name" value="RECOMBINATION PROTEIN 2"/>
    <property type="match status" value="1"/>
</dbReference>
<feature type="transmembrane region" description="Helical" evidence="6">
    <location>
        <begin position="379"/>
        <end position="407"/>
    </location>
</feature>
<dbReference type="Pfam" id="PF00753">
    <property type="entry name" value="Lactamase_B"/>
    <property type="match status" value="1"/>
</dbReference>
<evidence type="ECO:0000256" key="1">
    <source>
        <dbReference type="ARBA" id="ARBA00004651"/>
    </source>
</evidence>
<dbReference type="InterPro" id="IPR004797">
    <property type="entry name" value="Competence_ComEC/Rec2"/>
</dbReference>
<feature type="domain" description="Metallo-beta-lactamase" evidence="7">
    <location>
        <begin position="505"/>
        <end position="698"/>
    </location>
</feature>
<evidence type="ECO:0000259" key="7">
    <source>
        <dbReference type="SMART" id="SM00849"/>
    </source>
</evidence>
<dbReference type="InterPro" id="IPR001279">
    <property type="entry name" value="Metallo-B-lactamas"/>
</dbReference>
<dbReference type="GO" id="GO:0030420">
    <property type="term" value="P:establishment of competence for transformation"/>
    <property type="evidence" value="ECO:0007669"/>
    <property type="project" value="InterPro"/>
</dbReference>
<dbReference type="InterPro" id="IPR036866">
    <property type="entry name" value="RibonucZ/Hydroxyglut_hydro"/>
</dbReference>
<dbReference type="EMBL" id="FOSB01000001">
    <property type="protein sequence ID" value="SFJ19084.1"/>
    <property type="molecule type" value="Genomic_DNA"/>
</dbReference>
<dbReference type="NCBIfam" id="TIGR00361">
    <property type="entry name" value="ComEC_Rec2"/>
    <property type="match status" value="1"/>
</dbReference>
<dbReference type="OrthoDB" id="9761531at2"/>
<dbReference type="Pfam" id="PF03772">
    <property type="entry name" value="Competence"/>
    <property type="match status" value="1"/>
</dbReference>
<evidence type="ECO:0000256" key="6">
    <source>
        <dbReference type="SAM" id="Phobius"/>
    </source>
</evidence>
<dbReference type="InterPro" id="IPR025405">
    <property type="entry name" value="DUF4131"/>
</dbReference>
<feature type="transmembrane region" description="Helical" evidence="6">
    <location>
        <begin position="228"/>
        <end position="248"/>
    </location>
</feature>
<keyword evidence="9" id="KW-1185">Reference proteome</keyword>
<reference evidence="9" key="1">
    <citation type="submission" date="2016-10" db="EMBL/GenBank/DDBJ databases">
        <authorList>
            <person name="Varghese N."/>
            <person name="Submissions S."/>
        </authorList>
    </citation>
    <scope>NUCLEOTIDE SEQUENCE [LARGE SCALE GENOMIC DNA]</scope>
    <source>
        <strain evidence="9">CGMCC 1.3704</strain>
    </source>
</reference>
<accession>A0A1I3PBW7</accession>
<dbReference type="Gene3D" id="3.60.15.10">
    <property type="entry name" value="Ribonuclease Z/Hydroxyacylglutathione hydrolase-like"/>
    <property type="match status" value="1"/>
</dbReference>
<dbReference type="SMART" id="SM00849">
    <property type="entry name" value="Lactamase_B"/>
    <property type="match status" value="1"/>
</dbReference>
<dbReference type="PANTHER" id="PTHR30619">
    <property type="entry name" value="DNA INTERNALIZATION/COMPETENCE PROTEIN COMEC/REC2"/>
    <property type="match status" value="1"/>
</dbReference>
<feature type="transmembrane region" description="Helical" evidence="6">
    <location>
        <begin position="348"/>
        <end position="372"/>
    </location>
</feature>
<feature type="transmembrane region" description="Helical" evidence="6">
    <location>
        <begin position="260"/>
        <end position="291"/>
    </location>
</feature>
<dbReference type="GO" id="GO:0005886">
    <property type="term" value="C:plasma membrane"/>
    <property type="evidence" value="ECO:0007669"/>
    <property type="project" value="UniProtKB-SubCell"/>
</dbReference>
<proteinExistence type="predicted"/>
<dbReference type="AlphaFoldDB" id="A0A1I3PBW7"/>
<evidence type="ECO:0000256" key="3">
    <source>
        <dbReference type="ARBA" id="ARBA00022692"/>
    </source>
</evidence>
<feature type="transmembrane region" description="Helical" evidence="6">
    <location>
        <begin position="438"/>
        <end position="460"/>
    </location>
</feature>
<feature type="transmembrane region" description="Helical" evidence="6">
    <location>
        <begin position="45"/>
        <end position="61"/>
    </location>
</feature>
<evidence type="ECO:0000313" key="8">
    <source>
        <dbReference type="EMBL" id="SFJ19084.1"/>
    </source>
</evidence>
<dbReference type="InterPro" id="IPR035681">
    <property type="entry name" value="ComA-like_MBL"/>
</dbReference>
<protein>
    <submittedName>
        <fullName evidence="8">Competence protein ComEC</fullName>
    </submittedName>
</protein>
<keyword evidence="2" id="KW-1003">Cell membrane</keyword>
<dbReference type="InterPro" id="IPR004477">
    <property type="entry name" value="ComEC_N"/>
</dbReference>
<dbReference type="CDD" id="cd07731">
    <property type="entry name" value="ComA-like_MBL-fold"/>
    <property type="match status" value="1"/>
</dbReference>
<feature type="transmembrane region" description="Helical" evidence="6">
    <location>
        <begin position="472"/>
        <end position="492"/>
    </location>
</feature>
<keyword evidence="5 6" id="KW-0472">Membrane</keyword>
<organism evidence="8 9">
    <name type="scientific">Halobacillus dabanensis</name>
    <dbReference type="NCBI Taxonomy" id="240302"/>
    <lineage>
        <taxon>Bacteria</taxon>
        <taxon>Bacillati</taxon>
        <taxon>Bacillota</taxon>
        <taxon>Bacilli</taxon>
        <taxon>Bacillales</taxon>
        <taxon>Bacillaceae</taxon>
        <taxon>Halobacillus</taxon>
    </lineage>
</organism>
<gene>
    <name evidence="8" type="ORF">SAMN04487936_101257</name>
</gene>
<feature type="transmembrane region" description="Helical" evidence="6">
    <location>
        <begin position="12"/>
        <end position="38"/>
    </location>
</feature>